<dbReference type="EMBL" id="JAGXEW010000044">
    <property type="protein sequence ID" value="KAK1152949.1"/>
    <property type="molecule type" value="Genomic_DNA"/>
</dbReference>
<dbReference type="AlphaFoldDB" id="A0AAD8CKN2"/>
<sequence length="374" mass="42406">MQSAGETMAAKPGLVYLVTGGCGFLGQHVFRMLLEKEDKVAEIRLFDLAVDDSLANRSTEKVTVKLIQGDITDLPTVLKVTEGVDVVIHSASLVDVWHKVPESKIQAVNVQGTCHMIQACQDHGIQYLIYTSSMEVVGPNVHGEPFYRGNEDTEYNIFHNMPYPKSKAQAERLVIEANGKKVNGGKTLYTCALRPTGIYGEKHELLRQFYNMGMRTGGWMLRAIPVNIEHGRVYAGNVAWMHLLAARMIREKPEVVGGQVYFCYDDSPYKSYEDFNMEFLSRFGFREVRIPYFILSVMAMVNDFLRTLLKPLVNYTPLMNRYTLTVASTTFTVKTDKAERDFGYRPLYSWQQCLDNTIAWISTFAEGVDAQKEK</sequence>
<evidence type="ECO:0000256" key="2">
    <source>
        <dbReference type="ARBA" id="ARBA00004389"/>
    </source>
</evidence>
<keyword evidence="4" id="KW-0812">Transmembrane</keyword>
<organism evidence="12 13">
    <name type="scientific">Acipenser oxyrinchus oxyrinchus</name>
    <dbReference type="NCBI Taxonomy" id="40147"/>
    <lineage>
        <taxon>Eukaryota</taxon>
        <taxon>Metazoa</taxon>
        <taxon>Chordata</taxon>
        <taxon>Craniata</taxon>
        <taxon>Vertebrata</taxon>
        <taxon>Euteleostomi</taxon>
        <taxon>Actinopterygii</taxon>
        <taxon>Chondrostei</taxon>
        <taxon>Acipenseriformes</taxon>
        <taxon>Acipenseridae</taxon>
        <taxon>Acipenser</taxon>
    </lineage>
</organism>
<evidence type="ECO:0000256" key="10">
    <source>
        <dbReference type="RuleBase" id="RU004475"/>
    </source>
</evidence>
<keyword evidence="13" id="KW-1185">Reference proteome</keyword>
<keyword evidence="9" id="KW-0472">Membrane</keyword>
<dbReference type="InterPro" id="IPR036291">
    <property type="entry name" value="NAD(P)-bd_dom_sf"/>
</dbReference>
<evidence type="ECO:0000256" key="1">
    <source>
        <dbReference type="ARBA" id="ARBA00004304"/>
    </source>
</evidence>
<protein>
    <submittedName>
        <fullName evidence="12">3 beta-hydroxysteroid dehydrogenase type 7</fullName>
    </submittedName>
</protein>
<dbReference type="Gene3D" id="3.40.50.720">
    <property type="entry name" value="NAD(P)-binding Rossmann-like Domain"/>
    <property type="match status" value="1"/>
</dbReference>
<feature type="domain" description="3-beta hydroxysteroid dehydrogenase/isomerase" evidence="11">
    <location>
        <begin position="17"/>
        <end position="287"/>
    </location>
</feature>
<dbReference type="FunFam" id="3.40.50.720:FF:000220">
    <property type="entry name" value="3 beta-hydroxysteroid dehydrogenase/Delta 5--&gt;4-isomerase type 1"/>
    <property type="match status" value="1"/>
</dbReference>
<evidence type="ECO:0000256" key="5">
    <source>
        <dbReference type="ARBA" id="ARBA00022824"/>
    </source>
</evidence>
<dbReference type="GO" id="GO:0005789">
    <property type="term" value="C:endoplasmic reticulum membrane"/>
    <property type="evidence" value="ECO:0007669"/>
    <property type="project" value="UniProtKB-SubCell"/>
</dbReference>
<reference evidence="12" key="1">
    <citation type="submission" date="2022-02" db="EMBL/GenBank/DDBJ databases">
        <title>Atlantic sturgeon de novo genome assembly.</title>
        <authorList>
            <person name="Stock M."/>
            <person name="Klopp C."/>
            <person name="Guiguen Y."/>
            <person name="Cabau C."/>
            <person name="Parinello H."/>
            <person name="Santidrian Yebra-Pimentel E."/>
            <person name="Kuhl H."/>
            <person name="Dirks R.P."/>
            <person name="Guessner J."/>
            <person name="Wuertz S."/>
            <person name="Du K."/>
            <person name="Schartl M."/>
        </authorList>
    </citation>
    <scope>NUCLEOTIDE SEQUENCE</scope>
    <source>
        <strain evidence="12">STURGEONOMICS-FGT-2020</strain>
        <tissue evidence="12">Whole blood</tissue>
    </source>
</reference>
<comment type="caution">
    <text evidence="12">The sequence shown here is derived from an EMBL/GenBank/DDBJ whole genome shotgun (WGS) entry which is preliminary data.</text>
</comment>
<dbReference type="Proteomes" id="UP001230051">
    <property type="component" value="Unassembled WGS sequence"/>
</dbReference>
<gene>
    <name evidence="12" type="primary">Hsd3b7</name>
    <name evidence="12" type="ORF">AOXY_G30681</name>
</gene>
<evidence type="ECO:0000256" key="3">
    <source>
        <dbReference type="ARBA" id="ARBA00009219"/>
    </source>
</evidence>
<dbReference type="SUPFAM" id="SSF51735">
    <property type="entry name" value="NAD(P)-binding Rossmann-fold domains"/>
    <property type="match status" value="1"/>
</dbReference>
<dbReference type="PANTHER" id="PTHR43245:SF51">
    <property type="entry name" value="SHORT CHAIN DEHYDROGENASE_REDUCTASE FAMILY 42E, MEMBER 2"/>
    <property type="match status" value="1"/>
</dbReference>
<evidence type="ECO:0000256" key="7">
    <source>
        <dbReference type="ARBA" id="ARBA00023002"/>
    </source>
</evidence>
<dbReference type="InterPro" id="IPR050177">
    <property type="entry name" value="Lipid_A_modif_metabolic_enz"/>
</dbReference>
<comment type="subcellular location">
    <subcellularLocation>
        <location evidence="2">Endoplasmic reticulum membrane</location>
        <topology evidence="2">Single-pass membrane protein</topology>
    </subcellularLocation>
    <subcellularLocation>
        <location evidence="1">Mitochondrion membrane</location>
        <topology evidence="1">Single-pass membrane protein</topology>
    </subcellularLocation>
</comment>
<evidence type="ECO:0000313" key="12">
    <source>
        <dbReference type="EMBL" id="KAK1152949.1"/>
    </source>
</evidence>
<comment type="similarity">
    <text evidence="3 10">Belongs to the 3-beta-HSD family.</text>
</comment>
<evidence type="ECO:0000259" key="11">
    <source>
        <dbReference type="Pfam" id="PF01073"/>
    </source>
</evidence>
<keyword evidence="8" id="KW-0496">Mitochondrion</keyword>
<evidence type="ECO:0000256" key="4">
    <source>
        <dbReference type="ARBA" id="ARBA00022692"/>
    </source>
</evidence>
<name>A0AAD8CKN2_ACIOX</name>
<keyword evidence="7 10" id="KW-0560">Oxidoreductase</keyword>
<evidence type="ECO:0000313" key="13">
    <source>
        <dbReference type="Proteomes" id="UP001230051"/>
    </source>
</evidence>
<dbReference type="GO" id="GO:0006694">
    <property type="term" value="P:steroid biosynthetic process"/>
    <property type="evidence" value="ECO:0007669"/>
    <property type="project" value="InterPro"/>
</dbReference>
<dbReference type="GO" id="GO:0031966">
    <property type="term" value="C:mitochondrial membrane"/>
    <property type="evidence" value="ECO:0007669"/>
    <property type="project" value="UniProtKB-SubCell"/>
</dbReference>
<proteinExistence type="inferred from homology"/>
<evidence type="ECO:0000256" key="6">
    <source>
        <dbReference type="ARBA" id="ARBA00022989"/>
    </source>
</evidence>
<dbReference type="InterPro" id="IPR002225">
    <property type="entry name" value="3Beta_OHSteriod_DH/Estase"/>
</dbReference>
<keyword evidence="5" id="KW-0256">Endoplasmic reticulum</keyword>
<dbReference type="PANTHER" id="PTHR43245">
    <property type="entry name" value="BIFUNCTIONAL POLYMYXIN RESISTANCE PROTEIN ARNA"/>
    <property type="match status" value="1"/>
</dbReference>
<evidence type="ECO:0000256" key="9">
    <source>
        <dbReference type="ARBA" id="ARBA00023136"/>
    </source>
</evidence>
<dbReference type="GO" id="GO:0016616">
    <property type="term" value="F:oxidoreductase activity, acting on the CH-OH group of donors, NAD or NADP as acceptor"/>
    <property type="evidence" value="ECO:0007669"/>
    <property type="project" value="InterPro"/>
</dbReference>
<keyword evidence="6" id="KW-1133">Transmembrane helix</keyword>
<dbReference type="Pfam" id="PF01073">
    <property type="entry name" value="3Beta_HSD"/>
    <property type="match status" value="1"/>
</dbReference>
<evidence type="ECO:0000256" key="8">
    <source>
        <dbReference type="ARBA" id="ARBA00023128"/>
    </source>
</evidence>
<accession>A0AAD8CKN2</accession>